<sequence length="49" mass="5927">MSKIEKLIERLKSKPKDFTWEEMLKVLKYYEYEELSKGKTGGARRKFVN</sequence>
<reference evidence="1 2" key="1">
    <citation type="submission" date="2018-02" db="EMBL/GenBank/DDBJ databases">
        <authorList>
            <person name="Cohen D.B."/>
            <person name="Kent A.D."/>
        </authorList>
    </citation>
    <scope>NUCLEOTIDE SEQUENCE [LARGE SCALE GENOMIC DNA]</scope>
    <source>
        <strain evidence="1">CIP109753</strain>
    </source>
</reference>
<gene>
    <name evidence="1" type="ORF">FLACOL_00502</name>
</gene>
<evidence type="ECO:0000313" key="1">
    <source>
        <dbReference type="EMBL" id="SPE76521.1"/>
    </source>
</evidence>
<protein>
    <recommendedName>
        <fullName evidence="3">Type II toxin-antitoxin system HicA family toxin</fullName>
    </recommendedName>
</protein>
<evidence type="ECO:0000313" key="2">
    <source>
        <dbReference type="Proteomes" id="UP000238180"/>
    </source>
</evidence>
<dbReference type="EMBL" id="OLKH01000062">
    <property type="protein sequence ID" value="SPE76521.1"/>
    <property type="molecule type" value="Genomic_DNA"/>
</dbReference>
<dbReference type="Proteomes" id="UP000238180">
    <property type="component" value="Unassembled WGS sequence"/>
</dbReference>
<dbReference type="RefSeq" id="WP_258129754.1">
    <property type="nucleotide sequence ID" value="NZ_OLKH01000062.1"/>
</dbReference>
<dbReference type="AlphaFoldDB" id="A0A2N9P844"/>
<name>A0A2N9P844_9FLAO</name>
<accession>A0A2N9P844</accession>
<evidence type="ECO:0008006" key="3">
    <source>
        <dbReference type="Google" id="ProtNLM"/>
    </source>
</evidence>
<proteinExistence type="predicted"/>
<organism evidence="1 2">
    <name type="scientific">Flavobacterium columnare</name>
    <dbReference type="NCBI Taxonomy" id="996"/>
    <lineage>
        <taxon>Bacteria</taxon>
        <taxon>Pseudomonadati</taxon>
        <taxon>Bacteroidota</taxon>
        <taxon>Flavobacteriia</taxon>
        <taxon>Flavobacteriales</taxon>
        <taxon>Flavobacteriaceae</taxon>
        <taxon>Flavobacterium</taxon>
    </lineage>
</organism>